<evidence type="ECO:0000259" key="11">
    <source>
        <dbReference type="PROSITE" id="PS50262"/>
    </source>
</evidence>
<dbReference type="Gene3D" id="1.20.1070.10">
    <property type="entry name" value="Rhodopsin 7-helix transmembrane proteins"/>
    <property type="match status" value="1"/>
</dbReference>
<evidence type="ECO:0000256" key="8">
    <source>
        <dbReference type="ARBA" id="ARBA00023224"/>
    </source>
</evidence>
<keyword evidence="7" id="KW-0675">Receptor</keyword>
<name>A0A2R2MQI5_LINAN</name>
<comment type="subcellular location">
    <subcellularLocation>
        <location evidence="1">Cell membrane</location>
        <topology evidence="1">Multi-pass membrane protein</topology>
    </subcellularLocation>
</comment>
<keyword evidence="6 10" id="KW-0472">Membrane</keyword>
<dbReference type="PROSITE" id="PS50262">
    <property type="entry name" value="G_PROTEIN_RECEP_F1_2"/>
    <property type="match status" value="1"/>
</dbReference>
<dbReference type="SUPFAM" id="SSF81321">
    <property type="entry name" value="Family A G protein-coupled receptor-like"/>
    <property type="match status" value="1"/>
</dbReference>
<dbReference type="GeneID" id="112042307"/>
<evidence type="ECO:0000256" key="10">
    <source>
        <dbReference type="SAM" id="Phobius"/>
    </source>
</evidence>
<keyword evidence="2" id="KW-1003">Cell membrane</keyword>
<dbReference type="Proteomes" id="UP000085678">
    <property type="component" value="Unplaced"/>
</dbReference>
<proteinExistence type="predicted"/>
<keyword evidence="4 10" id="KW-1133">Transmembrane helix</keyword>
<evidence type="ECO:0000256" key="3">
    <source>
        <dbReference type="ARBA" id="ARBA00022692"/>
    </source>
</evidence>
<gene>
    <name evidence="13" type="primary">LOC112042307</name>
</gene>
<feature type="domain" description="G-protein coupled receptors family 1 profile" evidence="11">
    <location>
        <begin position="1"/>
        <end position="185"/>
    </location>
</feature>
<evidence type="ECO:0000256" key="7">
    <source>
        <dbReference type="ARBA" id="ARBA00023170"/>
    </source>
</evidence>
<dbReference type="AlphaFoldDB" id="A0A2R2MQI5"/>
<feature type="transmembrane region" description="Helical" evidence="10">
    <location>
        <begin position="87"/>
        <end position="112"/>
    </location>
</feature>
<dbReference type="InParanoid" id="A0A2R2MQI5"/>
<evidence type="ECO:0000256" key="4">
    <source>
        <dbReference type="ARBA" id="ARBA00022989"/>
    </source>
</evidence>
<dbReference type="PANTHER" id="PTHR24228">
    <property type="entry name" value="B2 BRADYKININ RECEPTOR/ANGIOTENSIN II RECEPTOR"/>
    <property type="match status" value="1"/>
</dbReference>
<organism evidence="12 13">
    <name type="scientific">Lingula anatina</name>
    <name type="common">Brachiopod</name>
    <name type="synonym">Lingula unguis</name>
    <dbReference type="NCBI Taxonomy" id="7574"/>
    <lineage>
        <taxon>Eukaryota</taxon>
        <taxon>Metazoa</taxon>
        <taxon>Spiralia</taxon>
        <taxon>Lophotrochozoa</taxon>
        <taxon>Brachiopoda</taxon>
        <taxon>Linguliformea</taxon>
        <taxon>Lingulata</taxon>
        <taxon>Lingulida</taxon>
        <taxon>Linguloidea</taxon>
        <taxon>Lingulidae</taxon>
        <taxon>Lingula</taxon>
    </lineage>
</organism>
<feature type="transmembrane region" description="Helical" evidence="10">
    <location>
        <begin position="166"/>
        <end position="188"/>
    </location>
</feature>
<feature type="transmembrane region" description="Helical" evidence="10">
    <location>
        <begin position="6"/>
        <end position="28"/>
    </location>
</feature>
<dbReference type="Pfam" id="PF00001">
    <property type="entry name" value="7tm_1"/>
    <property type="match status" value="1"/>
</dbReference>
<feature type="transmembrane region" description="Helical" evidence="10">
    <location>
        <begin position="132"/>
        <end position="150"/>
    </location>
</feature>
<evidence type="ECO:0000256" key="2">
    <source>
        <dbReference type="ARBA" id="ARBA00022475"/>
    </source>
</evidence>
<dbReference type="GO" id="GO:0004930">
    <property type="term" value="F:G protein-coupled receptor activity"/>
    <property type="evidence" value="ECO:0007669"/>
    <property type="project" value="UniProtKB-KW"/>
</dbReference>
<dbReference type="OrthoDB" id="10044919at2759"/>
<dbReference type="InterPro" id="IPR000276">
    <property type="entry name" value="GPCR_Rhodpsn"/>
</dbReference>
<sequence>MLPEFSILLSGCSVWHSALIAIHRYLVVVKNNFYQSMSKTLYVVLVLFLTRIIPLLAVVPSFFARMSQYVPKLLRCVISSAYSARTLASISVIIIIPSIIVVVCFATIFIYVRRVQRNMHLVQTSVRREIQITKMFGVTFLIFVIGYLIYGVVRVVDKKNNLDADVYVFVSVLHHIGTCLNPVIYGLMNQQIRNTCLKTVGKDKQNKTKKKIKDKKAQNHHGRQSLETRSYLQCSSESDPNPTPKTSLTTTGNLAVAIKGT</sequence>
<dbReference type="GO" id="GO:0005886">
    <property type="term" value="C:plasma membrane"/>
    <property type="evidence" value="ECO:0007669"/>
    <property type="project" value="UniProtKB-SubCell"/>
</dbReference>
<dbReference type="KEGG" id="lak:112042307"/>
<feature type="compositionally biased region" description="Polar residues" evidence="9">
    <location>
        <begin position="225"/>
        <end position="252"/>
    </location>
</feature>
<evidence type="ECO:0000313" key="13">
    <source>
        <dbReference type="RefSeq" id="XP_023932418.1"/>
    </source>
</evidence>
<evidence type="ECO:0000256" key="9">
    <source>
        <dbReference type="SAM" id="MobiDB-lite"/>
    </source>
</evidence>
<feature type="transmembrane region" description="Helical" evidence="10">
    <location>
        <begin position="40"/>
        <end position="63"/>
    </location>
</feature>
<dbReference type="PANTHER" id="PTHR24228:SF74">
    <property type="entry name" value="G-PROTEIN COUPLED RECEPTORS FAMILY 1 PROFILE DOMAIN-CONTAINING PROTEIN"/>
    <property type="match status" value="1"/>
</dbReference>
<feature type="region of interest" description="Disordered" evidence="9">
    <location>
        <begin position="206"/>
        <end position="252"/>
    </location>
</feature>
<evidence type="ECO:0000256" key="6">
    <source>
        <dbReference type="ARBA" id="ARBA00023136"/>
    </source>
</evidence>
<protein>
    <submittedName>
        <fullName evidence="13">Melatonin receptor type 1B-like</fullName>
    </submittedName>
</protein>
<keyword evidence="12" id="KW-1185">Reference proteome</keyword>
<dbReference type="RefSeq" id="XP_023932418.1">
    <property type="nucleotide sequence ID" value="XM_024076650.1"/>
</dbReference>
<evidence type="ECO:0000256" key="5">
    <source>
        <dbReference type="ARBA" id="ARBA00023040"/>
    </source>
</evidence>
<feature type="compositionally biased region" description="Basic residues" evidence="9">
    <location>
        <begin position="207"/>
        <end position="223"/>
    </location>
</feature>
<evidence type="ECO:0000313" key="12">
    <source>
        <dbReference type="Proteomes" id="UP000085678"/>
    </source>
</evidence>
<keyword evidence="8" id="KW-0807">Transducer</keyword>
<keyword evidence="5" id="KW-0297">G-protein coupled receptor</keyword>
<reference evidence="13" key="1">
    <citation type="submission" date="2025-08" db="UniProtKB">
        <authorList>
            <consortium name="RefSeq"/>
        </authorList>
    </citation>
    <scope>IDENTIFICATION</scope>
    <source>
        <tissue evidence="13">Gonads</tissue>
    </source>
</reference>
<keyword evidence="3 10" id="KW-0812">Transmembrane</keyword>
<accession>A0A2R2MQI5</accession>
<dbReference type="PRINTS" id="PR00237">
    <property type="entry name" value="GPCRRHODOPSN"/>
</dbReference>
<dbReference type="InterPro" id="IPR017452">
    <property type="entry name" value="GPCR_Rhodpsn_7TM"/>
</dbReference>
<evidence type="ECO:0000256" key="1">
    <source>
        <dbReference type="ARBA" id="ARBA00004651"/>
    </source>
</evidence>